<evidence type="ECO:0000313" key="14">
    <source>
        <dbReference type="Proteomes" id="UP001396898"/>
    </source>
</evidence>
<dbReference type="InterPro" id="IPR011527">
    <property type="entry name" value="ABC1_TM_dom"/>
</dbReference>
<feature type="transmembrane region" description="Helical" evidence="10">
    <location>
        <begin position="1092"/>
        <end position="1110"/>
    </location>
</feature>
<feature type="domain" description="ABC transporter" evidence="11">
    <location>
        <begin position="617"/>
        <end position="867"/>
    </location>
</feature>
<feature type="transmembrane region" description="Helical" evidence="10">
    <location>
        <begin position="1175"/>
        <end position="1197"/>
    </location>
</feature>
<dbReference type="InterPro" id="IPR003593">
    <property type="entry name" value="AAA+_ATPase"/>
</dbReference>
<feature type="transmembrane region" description="Helical" evidence="10">
    <location>
        <begin position="558"/>
        <end position="574"/>
    </location>
</feature>
<feature type="transmembrane region" description="Helical" evidence="10">
    <location>
        <begin position="447"/>
        <end position="467"/>
    </location>
</feature>
<evidence type="ECO:0000259" key="12">
    <source>
        <dbReference type="PROSITE" id="PS50929"/>
    </source>
</evidence>
<feature type="transmembrane region" description="Helical" evidence="10">
    <location>
        <begin position="273"/>
        <end position="294"/>
    </location>
</feature>
<dbReference type="EMBL" id="JAQQWI010000008">
    <property type="protein sequence ID" value="KAK8023488.1"/>
    <property type="molecule type" value="Genomic_DNA"/>
</dbReference>
<accession>A0ABR1S048</accession>
<dbReference type="PANTHER" id="PTHR24223">
    <property type="entry name" value="ATP-BINDING CASSETTE SUB-FAMILY C"/>
    <property type="match status" value="1"/>
</dbReference>
<dbReference type="PANTHER" id="PTHR24223:SF456">
    <property type="entry name" value="MULTIDRUG RESISTANCE-ASSOCIATED PROTEIN LETHAL(2)03659"/>
    <property type="match status" value="1"/>
</dbReference>
<dbReference type="SUPFAM" id="SSF52540">
    <property type="entry name" value="P-loop containing nucleoside triphosphate hydrolases"/>
    <property type="match status" value="2"/>
</dbReference>
<evidence type="ECO:0000256" key="6">
    <source>
        <dbReference type="ARBA" id="ARBA00022840"/>
    </source>
</evidence>
<feature type="domain" description="ABC transporter" evidence="11">
    <location>
        <begin position="1266"/>
        <end position="1497"/>
    </location>
</feature>
<gene>
    <name evidence="13" type="ORF">PG991_006727</name>
</gene>
<keyword evidence="6" id="KW-0067">ATP-binding</keyword>
<evidence type="ECO:0000256" key="7">
    <source>
        <dbReference type="ARBA" id="ARBA00022989"/>
    </source>
</evidence>
<keyword evidence="3" id="KW-0813">Transport</keyword>
<evidence type="ECO:0000256" key="10">
    <source>
        <dbReference type="SAM" id="Phobius"/>
    </source>
</evidence>
<feature type="transmembrane region" description="Helical" evidence="10">
    <location>
        <begin position="926"/>
        <end position="947"/>
    </location>
</feature>
<evidence type="ECO:0000256" key="5">
    <source>
        <dbReference type="ARBA" id="ARBA00022741"/>
    </source>
</evidence>
<feature type="transmembrane region" description="Helical" evidence="10">
    <location>
        <begin position="531"/>
        <end position="552"/>
    </location>
</feature>
<comment type="subcellular location">
    <subcellularLocation>
        <location evidence="1">Membrane</location>
        <topology evidence="1">Multi-pass membrane protein</topology>
    </subcellularLocation>
</comment>
<proteinExistence type="inferred from homology"/>
<name>A0ABR1S048_9PEZI</name>
<keyword evidence="7 10" id="KW-1133">Transmembrane helix</keyword>
<dbReference type="Gene3D" id="1.20.1560.10">
    <property type="entry name" value="ABC transporter type 1, transmembrane domain"/>
    <property type="match status" value="2"/>
</dbReference>
<dbReference type="Pfam" id="PF00005">
    <property type="entry name" value="ABC_tran"/>
    <property type="match status" value="2"/>
</dbReference>
<evidence type="ECO:0000313" key="13">
    <source>
        <dbReference type="EMBL" id="KAK8023488.1"/>
    </source>
</evidence>
<keyword evidence="14" id="KW-1185">Reference proteome</keyword>
<dbReference type="InterPro" id="IPR027417">
    <property type="entry name" value="P-loop_NTPase"/>
</dbReference>
<feature type="domain" description="ABC transmembrane type-1" evidence="12">
    <location>
        <begin position="407"/>
        <end position="590"/>
    </location>
</feature>
<dbReference type="SUPFAM" id="SSF90123">
    <property type="entry name" value="ABC transporter transmembrane region"/>
    <property type="match status" value="2"/>
</dbReference>
<organism evidence="13 14">
    <name type="scientific">Apiospora marii</name>
    <dbReference type="NCBI Taxonomy" id="335849"/>
    <lineage>
        <taxon>Eukaryota</taxon>
        <taxon>Fungi</taxon>
        <taxon>Dikarya</taxon>
        <taxon>Ascomycota</taxon>
        <taxon>Pezizomycotina</taxon>
        <taxon>Sordariomycetes</taxon>
        <taxon>Xylariomycetidae</taxon>
        <taxon>Amphisphaeriales</taxon>
        <taxon>Apiosporaceae</taxon>
        <taxon>Apiospora</taxon>
    </lineage>
</organism>
<keyword evidence="5" id="KW-0547">Nucleotide-binding</keyword>
<keyword evidence="4 10" id="KW-0812">Transmembrane</keyword>
<feature type="domain" description="ABC transmembrane type-1" evidence="12">
    <location>
        <begin position="992"/>
        <end position="1231"/>
    </location>
</feature>
<dbReference type="InterPro" id="IPR036640">
    <property type="entry name" value="ABC1_TM_sf"/>
</dbReference>
<dbReference type="CDD" id="cd03250">
    <property type="entry name" value="ABCC_MRP_domain1"/>
    <property type="match status" value="1"/>
</dbReference>
<evidence type="ECO:0008006" key="15">
    <source>
        <dbReference type="Google" id="ProtNLM"/>
    </source>
</evidence>
<evidence type="ECO:0000256" key="1">
    <source>
        <dbReference type="ARBA" id="ARBA00004141"/>
    </source>
</evidence>
<reference evidence="13 14" key="1">
    <citation type="submission" date="2023-01" db="EMBL/GenBank/DDBJ databases">
        <title>Analysis of 21 Apiospora genomes using comparative genomics revels a genus with tremendous synthesis potential of carbohydrate active enzymes and secondary metabolites.</title>
        <authorList>
            <person name="Sorensen T."/>
        </authorList>
    </citation>
    <scope>NUCLEOTIDE SEQUENCE [LARGE SCALE GENOMIC DNA]</scope>
    <source>
        <strain evidence="13 14">CBS 20057</strain>
    </source>
</reference>
<dbReference type="CDD" id="cd18596">
    <property type="entry name" value="ABC_6TM_VMR1_D1_like"/>
    <property type="match status" value="1"/>
</dbReference>
<feature type="transmembrane region" description="Helical" evidence="10">
    <location>
        <begin position="315"/>
        <end position="332"/>
    </location>
</feature>
<dbReference type="InterPro" id="IPR017871">
    <property type="entry name" value="ABC_transporter-like_CS"/>
</dbReference>
<comment type="caution">
    <text evidence="13">The sequence shown here is derived from an EMBL/GenBank/DDBJ whole genome shotgun (WGS) entry which is preliminary data.</text>
</comment>
<feature type="transmembrane region" description="Helical" evidence="10">
    <location>
        <begin position="96"/>
        <end position="125"/>
    </location>
</feature>
<dbReference type="PROSITE" id="PS50929">
    <property type="entry name" value="ABC_TM1F"/>
    <property type="match status" value="2"/>
</dbReference>
<feature type="transmembrane region" description="Helical" evidence="10">
    <location>
        <begin position="988"/>
        <end position="1014"/>
    </location>
</feature>
<feature type="transmembrane region" description="Helical" evidence="10">
    <location>
        <begin position="168"/>
        <end position="186"/>
    </location>
</feature>
<feature type="region of interest" description="Disordered" evidence="9">
    <location>
        <begin position="875"/>
        <end position="894"/>
    </location>
</feature>
<feature type="transmembrane region" description="Helical" evidence="10">
    <location>
        <begin position="131"/>
        <end position="148"/>
    </location>
</feature>
<evidence type="ECO:0000256" key="9">
    <source>
        <dbReference type="SAM" id="MobiDB-lite"/>
    </source>
</evidence>
<evidence type="ECO:0000256" key="8">
    <source>
        <dbReference type="ARBA" id="ARBA00023136"/>
    </source>
</evidence>
<feature type="transmembrane region" description="Helical" evidence="10">
    <location>
        <begin position="1063"/>
        <end position="1086"/>
    </location>
</feature>
<feature type="region of interest" description="Disordered" evidence="9">
    <location>
        <begin position="367"/>
        <end position="405"/>
    </location>
</feature>
<dbReference type="PROSITE" id="PS00211">
    <property type="entry name" value="ABC_TRANSPORTER_1"/>
    <property type="match status" value="1"/>
</dbReference>
<feature type="transmembrane region" description="Helical" evidence="10">
    <location>
        <begin position="7"/>
        <end position="28"/>
    </location>
</feature>
<dbReference type="InterPro" id="IPR003439">
    <property type="entry name" value="ABC_transporter-like_ATP-bd"/>
</dbReference>
<evidence type="ECO:0000256" key="2">
    <source>
        <dbReference type="ARBA" id="ARBA00009726"/>
    </source>
</evidence>
<dbReference type="SMART" id="SM00382">
    <property type="entry name" value="AAA"/>
    <property type="match status" value="2"/>
</dbReference>
<evidence type="ECO:0000259" key="11">
    <source>
        <dbReference type="PROSITE" id="PS50893"/>
    </source>
</evidence>
<dbReference type="CDD" id="cd03244">
    <property type="entry name" value="ABCC_MRP_domain2"/>
    <property type="match status" value="1"/>
</dbReference>
<feature type="transmembrane region" description="Helical" evidence="10">
    <location>
        <begin position="63"/>
        <end position="84"/>
    </location>
</feature>
<dbReference type="InterPro" id="IPR050173">
    <property type="entry name" value="ABC_transporter_C-like"/>
</dbReference>
<protein>
    <recommendedName>
        <fullName evidence="15">P-loop containing nucleoside triphosphate hydrolase protein</fullName>
    </recommendedName>
</protein>
<dbReference type="Gene3D" id="3.40.50.300">
    <property type="entry name" value="P-loop containing nucleotide triphosphate hydrolases"/>
    <property type="match status" value="2"/>
</dbReference>
<sequence>MEFTRLSVLTANLVLIGVFSIPGIIQLATQLQTTRPNTQLYEDEDGESTPDAVESYSDRVPKILMALCSFLGMGIALASVILAIRHTHTGFIWPLLILATWVCNASSFNIILALQVTILCISHGLGTSYGLGRYVTLSCVFFIVTTSFQSSQGYNQALAKPDWVASRLRIAEFIAVIAIGICGISVPRRPDVFHNGCQVDRFRTVSLLRRLSWSWPTEILRLATQKHDLDLEDLPRPDRYRRAKEISLDWDNTRTVTRSLWKTIVVTHKARFALQWAIALLSAMLNFAPQWCVLNLLRILEGRPLQKGSTLYTEAWMWAICITLAMIAQSWVESHIFWLSWAEISVPIRAQLTTAIFKKAMVHKTTAESGARLPEGSQSPTMTIDTGSREPPMKGSQEDSSGQQSALSLISTDTTRVSDFSSFNFALPESLLRLCISLSFLANLLGWQPPLIGLASMSLILPVNILFSRRYQGIQTRLTRIRDKKLSIISEVLQSIGQIKFTATESLWEDKIDHIRELELGCICTAFMNDLVLIGCWIISPVVLAAMSLAAFTTIHGNLTPSVAFVSLGVFRALETTLSIIPELTTDLLEARVSATRIENFLNSSEIYKEVKVADEVVFTNATIAWPTDGENDTDRFILRSINATFPGGELSIILGKTGTGKSLMLAAILGEASVLSGSISAPPTPLPIDRYDQNATDGSWIVPGAMAFVSQVPWLENTTIKENVLFGLPFNEKRFWQVVEACALRRDLETLPDGELTEVGGLGVNLSGGQKWRITFARAIYSRAAVLILDDIFSAVDSQVGRHIFDHCLNGDLASRRTRILVTHHAELCLPAAKYVIELGQGSVVYTGAPSLERSVGAAWQTAHEMCYSGETSEAKDKHIKGRRPTMPPEARPGHKLVKVEAREQGAIKWPVYAKYMYHSGGYKFWSIILAVFLVTQGIIFGKSWWMRCWTKMNGPGKTQERHDYLFTTQQPSSAPPKTRHHPQQNLYFHLGIYILLSITGGLLATIQHFFVFRASIRASKALFKRMRFAILHAPIGWHHRNPLGRVLNRFTADFQSVDTKLGYSIALCLASFMSLVGAVIGGILVSSMMAVFSAVLLAAGMYYARIYIQGAMPVKRLESVAKSPVLDLCGAALDGMDTIRAFGQTQRYLDRMYLRIDDWTVATWHMWLFNRWIGWRISAVGSFFAFFIIAVILVGPDRDPAMVGFALSFALEFPSHLMWAVRHYSSTELEMNAAERVIEYSEIPTEPADEGHDAPLAWPTEGRIEVANLVVTHTAGAPPVLKGLTFSVNSNERIGIVGRTGAGKTSLTMALFRLLEAQSGTIRIDGVDLSQMKLHDVRSRLEIIPQAPTLFSGSLRSNLDPSSRYTDAELFRYLRLVHLVPGIFDDLSSPISGGGLNLSQGQRQLVCLARALIRRSKVMVLDEATSSVDKATDSLIQHAIRERTDGCTLLVVAHRLRTVADFDRILVLSDGKAVEYDTPKNLWNLGSGKGAFRRMCEESCDVDTLRSICLRNGGVKQWS</sequence>
<evidence type="ECO:0000256" key="3">
    <source>
        <dbReference type="ARBA" id="ARBA00022448"/>
    </source>
</evidence>
<evidence type="ECO:0000256" key="4">
    <source>
        <dbReference type="ARBA" id="ARBA00022692"/>
    </source>
</evidence>
<dbReference type="Pfam" id="PF00664">
    <property type="entry name" value="ABC_membrane"/>
    <property type="match status" value="2"/>
</dbReference>
<comment type="similarity">
    <text evidence="2">Belongs to the ABC transporter superfamily. ABCC family. Conjugate transporter (TC 3.A.1.208) subfamily.</text>
</comment>
<dbReference type="CDD" id="cd18604">
    <property type="entry name" value="ABC_6TM_VMR1_D2_like"/>
    <property type="match status" value="1"/>
</dbReference>
<feature type="compositionally biased region" description="Polar residues" evidence="9">
    <location>
        <begin position="376"/>
        <end position="386"/>
    </location>
</feature>
<keyword evidence="8 10" id="KW-0472">Membrane</keyword>
<dbReference type="PROSITE" id="PS50893">
    <property type="entry name" value="ABC_TRANSPORTER_2"/>
    <property type="match status" value="2"/>
</dbReference>
<dbReference type="Proteomes" id="UP001396898">
    <property type="component" value="Unassembled WGS sequence"/>
</dbReference>